<dbReference type="CDD" id="cd00087">
    <property type="entry name" value="FReD"/>
    <property type="match status" value="1"/>
</dbReference>
<proteinExistence type="predicted"/>
<gene>
    <name evidence="4" type="ORF">CVLEPA_LOCUS26360</name>
</gene>
<dbReference type="InterPro" id="IPR050373">
    <property type="entry name" value="Fibrinogen_C-term_domain"/>
</dbReference>
<dbReference type="InterPro" id="IPR020837">
    <property type="entry name" value="Fibrinogen_CS"/>
</dbReference>
<comment type="caution">
    <text evidence="4">The sequence shown here is derived from an EMBL/GenBank/DDBJ whole genome shotgun (WGS) entry which is preliminary data.</text>
</comment>
<evidence type="ECO:0000259" key="3">
    <source>
        <dbReference type="PROSITE" id="PS51406"/>
    </source>
</evidence>
<evidence type="ECO:0000256" key="2">
    <source>
        <dbReference type="SAM" id="SignalP"/>
    </source>
</evidence>
<reference evidence="4 5" key="1">
    <citation type="submission" date="2024-02" db="EMBL/GenBank/DDBJ databases">
        <authorList>
            <person name="Daric V."/>
            <person name="Darras S."/>
        </authorList>
    </citation>
    <scope>NUCLEOTIDE SEQUENCE [LARGE SCALE GENOMIC DNA]</scope>
</reference>
<dbReference type="Gene3D" id="3.90.215.10">
    <property type="entry name" value="Gamma Fibrinogen, chain A, domain 1"/>
    <property type="match status" value="1"/>
</dbReference>
<feature type="domain" description="Fibrinogen C-terminal" evidence="3">
    <location>
        <begin position="64"/>
        <end position="266"/>
    </location>
</feature>
<dbReference type="SMART" id="SM00186">
    <property type="entry name" value="FBG"/>
    <property type="match status" value="1"/>
</dbReference>
<accession>A0ABP0GS26</accession>
<keyword evidence="5" id="KW-1185">Reference proteome</keyword>
<protein>
    <recommendedName>
        <fullName evidence="3">Fibrinogen C-terminal domain-containing protein</fullName>
    </recommendedName>
</protein>
<feature type="signal peptide" evidence="2">
    <location>
        <begin position="1"/>
        <end position="19"/>
    </location>
</feature>
<keyword evidence="1" id="KW-1015">Disulfide bond</keyword>
<dbReference type="InterPro" id="IPR036056">
    <property type="entry name" value="Fibrinogen-like_C"/>
</dbReference>
<evidence type="ECO:0000313" key="4">
    <source>
        <dbReference type="EMBL" id="CAK8693030.1"/>
    </source>
</evidence>
<dbReference type="PANTHER" id="PTHR19143">
    <property type="entry name" value="FIBRINOGEN/TENASCIN/ANGIOPOEITIN"/>
    <property type="match status" value="1"/>
</dbReference>
<dbReference type="InterPro" id="IPR014716">
    <property type="entry name" value="Fibrinogen_a/b/g_C_1"/>
</dbReference>
<evidence type="ECO:0000256" key="1">
    <source>
        <dbReference type="ARBA" id="ARBA00023157"/>
    </source>
</evidence>
<dbReference type="InterPro" id="IPR002181">
    <property type="entry name" value="Fibrinogen_a/b/g_C_dom"/>
</dbReference>
<dbReference type="Pfam" id="PF00147">
    <property type="entry name" value="Fibrinogen_C"/>
    <property type="match status" value="1"/>
</dbReference>
<evidence type="ECO:0000313" key="5">
    <source>
        <dbReference type="Proteomes" id="UP001642483"/>
    </source>
</evidence>
<name>A0ABP0GS26_CLALP</name>
<keyword evidence="2" id="KW-0732">Signal</keyword>
<dbReference type="Proteomes" id="UP001642483">
    <property type="component" value="Unassembled WGS sequence"/>
</dbReference>
<sequence>MKLTFCLVLIAFSHWIVSAQQCRQICDEDLIQWLQSSINEANGDEIMAKLTRLEKLLNATTTTNTHACSPPSCDTSLTDGVQLLQSGDEVYCEDGWTVFQRRVDGSVSFERDWNEYRSGFGEINGDFWLGLGKVHRLTQSGRCRLRVELWSFDNDYGYADYIRFSIDDEENLFRLRIGAYNGTAGNALGYHRNQALSSRDQDNDSSVGHDCANYLGGDGGWWYRQCLSSNLNGRWGSESVFGRITWNKWLDSKPIKSTEMKFRCDGNWKLKNVA</sequence>
<dbReference type="PROSITE" id="PS00514">
    <property type="entry name" value="FIBRINOGEN_C_1"/>
    <property type="match status" value="1"/>
</dbReference>
<dbReference type="PROSITE" id="PS51406">
    <property type="entry name" value="FIBRINOGEN_C_2"/>
    <property type="match status" value="1"/>
</dbReference>
<dbReference type="SUPFAM" id="SSF56496">
    <property type="entry name" value="Fibrinogen C-terminal domain-like"/>
    <property type="match status" value="1"/>
</dbReference>
<feature type="chain" id="PRO_5046381435" description="Fibrinogen C-terminal domain-containing protein" evidence="2">
    <location>
        <begin position="20"/>
        <end position="274"/>
    </location>
</feature>
<dbReference type="EMBL" id="CAWYQH010000130">
    <property type="protein sequence ID" value="CAK8693030.1"/>
    <property type="molecule type" value="Genomic_DNA"/>
</dbReference>
<organism evidence="4 5">
    <name type="scientific">Clavelina lepadiformis</name>
    <name type="common">Light-bulb sea squirt</name>
    <name type="synonym">Ascidia lepadiformis</name>
    <dbReference type="NCBI Taxonomy" id="159417"/>
    <lineage>
        <taxon>Eukaryota</taxon>
        <taxon>Metazoa</taxon>
        <taxon>Chordata</taxon>
        <taxon>Tunicata</taxon>
        <taxon>Ascidiacea</taxon>
        <taxon>Aplousobranchia</taxon>
        <taxon>Clavelinidae</taxon>
        <taxon>Clavelina</taxon>
    </lineage>
</organism>